<name>W1PRH1_AMBTC</name>
<organism evidence="2 3">
    <name type="scientific">Amborella trichopoda</name>
    <dbReference type="NCBI Taxonomy" id="13333"/>
    <lineage>
        <taxon>Eukaryota</taxon>
        <taxon>Viridiplantae</taxon>
        <taxon>Streptophyta</taxon>
        <taxon>Embryophyta</taxon>
        <taxon>Tracheophyta</taxon>
        <taxon>Spermatophyta</taxon>
        <taxon>Magnoliopsida</taxon>
        <taxon>Amborellales</taxon>
        <taxon>Amborellaceae</taxon>
        <taxon>Amborella</taxon>
    </lineage>
</organism>
<evidence type="ECO:0000256" key="1">
    <source>
        <dbReference type="SAM" id="MobiDB-lite"/>
    </source>
</evidence>
<dbReference type="EMBL" id="KI392852">
    <property type="protein sequence ID" value="ERN10434.1"/>
    <property type="molecule type" value="Genomic_DNA"/>
</dbReference>
<proteinExistence type="predicted"/>
<dbReference type="GO" id="GO:0005975">
    <property type="term" value="P:carbohydrate metabolic process"/>
    <property type="evidence" value="ECO:0007669"/>
    <property type="project" value="InterPro"/>
</dbReference>
<protein>
    <submittedName>
        <fullName evidence="2">Uncharacterized protein</fullName>
    </submittedName>
</protein>
<sequence length="115" mass="12136">MAPKAGKNATENLYSAEKAAAQKSTQVRQGWPNICRDDSVTKGFREGDHHIHPSALKHGGIEVVVAAAETERSPAILQIHAGALKHGGPASVAACISAVEPVNVPITVHFDHEKC</sequence>
<reference evidence="3" key="1">
    <citation type="journal article" date="2013" name="Science">
        <title>The Amborella genome and the evolution of flowering plants.</title>
        <authorList>
            <consortium name="Amborella Genome Project"/>
        </authorList>
    </citation>
    <scope>NUCLEOTIDE SEQUENCE [LARGE SCALE GENOMIC DNA]</scope>
</reference>
<keyword evidence="3" id="KW-1185">Reference proteome</keyword>
<dbReference type="AlphaFoldDB" id="W1PRH1"/>
<evidence type="ECO:0000313" key="3">
    <source>
        <dbReference type="Proteomes" id="UP000017836"/>
    </source>
</evidence>
<dbReference type="GO" id="GO:0008270">
    <property type="term" value="F:zinc ion binding"/>
    <property type="evidence" value="ECO:0007669"/>
    <property type="project" value="InterPro"/>
</dbReference>
<gene>
    <name evidence="2" type="ORF">AMTR_s00026p00208450</name>
</gene>
<dbReference type="GO" id="GO:0016832">
    <property type="term" value="F:aldehyde-lyase activity"/>
    <property type="evidence" value="ECO:0007669"/>
    <property type="project" value="InterPro"/>
</dbReference>
<dbReference type="InterPro" id="IPR050246">
    <property type="entry name" value="Class_II_FBP_aldolase"/>
</dbReference>
<dbReference type="Gene3D" id="3.20.20.70">
    <property type="entry name" value="Aldolase class I"/>
    <property type="match status" value="1"/>
</dbReference>
<dbReference type="PANTHER" id="PTHR30304">
    <property type="entry name" value="D-TAGATOSE-1,6-BISPHOSPHATE ALDOLASE"/>
    <property type="match status" value="1"/>
</dbReference>
<evidence type="ECO:0000313" key="2">
    <source>
        <dbReference type="EMBL" id="ERN10434.1"/>
    </source>
</evidence>
<dbReference type="Gramene" id="ERN10434">
    <property type="protein sequence ID" value="ERN10434"/>
    <property type="gene ID" value="AMTR_s00026p00208450"/>
</dbReference>
<dbReference type="Pfam" id="PF01116">
    <property type="entry name" value="F_bP_aldolase"/>
    <property type="match status" value="1"/>
</dbReference>
<dbReference type="InterPro" id="IPR000771">
    <property type="entry name" value="FBA_II"/>
</dbReference>
<dbReference type="Proteomes" id="UP000017836">
    <property type="component" value="Unassembled WGS sequence"/>
</dbReference>
<dbReference type="InterPro" id="IPR013785">
    <property type="entry name" value="Aldolase_TIM"/>
</dbReference>
<feature type="region of interest" description="Disordered" evidence="1">
    <location>
        <begin position="1"/>
        <end position="30"/>
    </location>
</feature>
<accession>W1PRH1</accession>
<dbReference type="STRING" id="13333.W1PRH1"/>
<dbReference type="PANTHER" id="PTHR30304:SF0">
    <property type="entry name" value="D-TAGATOSE-1,6-BISPHOSPHATE ALDOLASE SUBUNIT GATY-RELATED"/>
    <property type="match status" value="1"/>
</dbReference>
<dbReference type="SUPFAM" id="SSF51569">
    <property type="entry name" value="Aldolase"/>
    <property type="match status" value="1"/>
</dbReference>
<dbReference type="HOGENOM" id="CLU_2112149_0_0_1"/>